<gene>
    <name evidence="1" type="ORF">UFOVP595_36</name>
</gene>
<accession>A0A6J5N3M3</accession>
<reference evidence="1" key="1">
    <citation type="submission" date="2020-04" db="EMBL/GenBank/DDBJ databases">
        <authorList>
            <person name="Chiriac C."/>
            <person name="Salcher M."/>
            <person name="Ghai R."/>
            <person name="Kavagutti S V."/>
        </authorList>
    </citation>
    <scope>NUCLEOTIDE SEQUENCE</scope>
</reference>
<evidence type="ECO:0000313" key="1">
    <source>
        <dbReference type="EMBL" id="CAB4151920.1"/>
    </source>
</evidence>
<name>A0A6J5N3M3_9CAUD</name>
<organism evidence="1">
    <name type="scientific">uncultured Caudovirales phage</name>
    <dbReference type="NCBI Taxonomy" id="2100421"/>
    <lineage>
        <taxon>Viruses</taxon>
        <taxon>Duplodnaviria</taxon>
        <taxon>Heunggongvirae</taxon>
        <taxon>Uroviricota</taxon>
        <taxon>Caudoviricetes</taxon>
        <taxon>Peduoviridae</taxon>
        <taxon>Maltschvirus</taxon>
        <taxon>Maltschvirus maltsch</taxon>
    </lineage>
</organism>
<proteinExistence type="predicted"/>
<protein>
    <submittedName>
        <fullName evidence="1">Uncharacterized protein</fullName>
    </submittedName>
</protein>
<dbReference type="EMBL" id="LR796568">
    <property type="protein sequence ID" value="CAB4151920.1"/>
    <property type="molecule type" value="Genomic_DNA"/>
</dbReference>
<sequence length="81" mass="9211">MSKETNYVGQGKTMEFSWGSKEALNLNREKLLELPVDKYGNIKVDVVKRKSPDKFGNDLSVLENTYVPKAKEVNAEDDLTF</sequence>